<gene>
    <name evidence="1" type="ORF">DFK10_15195</name>
</gene>
<comment type="caution">
    <text evidence="1">The sequence shown here is derived from an EMBL/GenBank/DDBJ whole genome shotgun (WGS) entry which is preliminary data.</text>
</comment>
<proteinExistence type="predicted"/>
<dbReference type="SUPFAM" id="SSF101327">
    <property type="entry name" value="YgfB-like"/>
    <property type="match status" value="1"/>
</dbReference>
<organism evidence="1 2">
    <name type="scientific">Salibaculum griseiflavum</name>
    <dbReference type="NCBI Taxonomy" id="1914409"/>
    <lineage>
        <taxon>Bacteria</taxon>
        <taxon>Pseudomonadati</taxon>
        <taxon>Pseudomonadota</taxon>
        <taxon>Alphaproteobacteria</taxon>
        <taxon>Rhodobacterales</taxon>
        <taxon>Roseobacteraceae</taxon>
        <taxon>Salibaculum</taxon>
    </lineage>
</organism>
<dbReference type="Gene3D" id="1.20.120.740">
    <property type="entry name" value="YgfB uncharacterised protein family UPF0149, PF03695"/>
    <property type="match status" value="1"/>
</dbReference>
<evidence type="ECO:0000313" key="2">
    <source>
        <dbReference type="Proteomes" id="UP000245293"/>
    </source>
</evidence>
<dbReference type="EMBL" id="QETF01000023">
    <property type="protein sequence ID" value="PWG15765.1"/>
    <property type="molecule type" value="Genomic_DNA"/>
</dbReference>
<dbReference type="InterPro" id="IPR036255">
    <property type="entry name" value="YgfB-like_sf"/>
</dbReference>
<sequence length="181" mass="20304">MDDVLDLDALDAYLMSDSSPEGCMMLSDMDGFLHGLACGRVFVPTSEWLKVVFGTEAEALAGWVVESVETRLRQIRSNLEREDPVAEPIFWQAPEGHLIAMDWCEGFMQAVALRPKNWLRLTESGENGHLIQPIMSHILDENGHSVIGIAHEDLDAALDDAAERIPDTVVKIFLFWKSRPR</sequence>
<keyword evidence="2" id="KW-1185">Reference proteome</keyword>
<dbReference type="RefSeq" id="WP_109389888.1">
    <property type="nucleotide sequence ID" value="NZ_QETF01000023.1"/>
</dbReference>
<dbReference type="AlphaFoldDB" id="A0A2V1NZZ1"/>
<dbReference type="NCBIfam" id="TIGR02292">
    <property type="entry name" value="ygfB_yecA"/>
    <property type="match status" value="1"/>
</dbReference>
<reference evidence="2" key="1">
    <citation type="submission" date="2018-05" db="EMBL/GenBank/DDBJ databases">
        <authorList>
            <person name="Du Z."/>
            <person name="Wang X."/>
        </authorList>
    </citation>
    <scope>NUCLEOTIDE SEQUENCE [LARGE SCALE GENOMIC DNA]</scope>
    <source>
        <strain evidence="2">WDS4C29</strain>
    </source>
</reference>
<protein>
    <recommendedName>
        <fullName evidence="3">YecA family protein</fullName>
    </recommendedName>
</protein>
<evidence type="ECO:0008006" key="3">
    <source>
        <dbReference type="Google" id="ProtNLM"/>
    </source>
</evidence>
<evidence type="ECO:0000313" key="1">
    <source>
        <dbReference type="EMBL" id="PWG15765.1"/>
    </source>
</evidence>
<name>A0A2V1NZZ1_9RHOB</name>
<dbReference type="InterPro" id="IPR011978">
    <property type="entry name" value="YgfB-like"/>
</dbReference>
<accession>A0A2V1NZZ1</accession>
<dbReference type="OrthoDB" id="1551443at2"/>
<dbReference type="Proteomes" id="UP000245293">
    <property type="component" value="Unassembled WGS sequence"/>
</dbReference>
<dbReference type="Pfam" id="PF03695">
    <property type="entry name" value="UPF0149"/>
    <property type="match status" value="1"/>
</dbReference>